<evidence type="ECO:0000256" key="1">
    <source>
        <dbReference type="ARBA" id="ARBA00010884"/>
    </source>
</evidence>
<dbReference type="GO" id="GO:0034338">
    <property type="term" value="F:short-chain carboxylesterase activity"/>
    <property type="evidence" value="ECO:0007669"/>
    <property type="project" value="TreeGrafter"/>
</dbReference>
<dbReference type="Pfam" id="PF00561">
    <property type="entry name" value="Abhydrolase_1"/>
    <property type="match status" value="1"/>
</dbReference>
<proteinExistence type="inferred from homology"/>
<keyword evidence="6" id="KW-1185">Reference proteome</keyword>
<evidence type="ECO:0000313" key="5">
    <source>
        <dbReference type="EMBL" id="NPT54342.1"/>
    </source>
</evidence>
<feature type="domain" description="AB hydrolase-1" evidence="4">
    <location>
        <begin position="123"/>
        <end position="364"/>
    </location>
</feature>
<comment type="similarity">
    <text evidence="1">Belongs to the AB hydrolase superfamily. AB hydrolase 4 family.</text>
</comment>
<dbReference type="Gene3D" id="3.40.50.1820">
    <property type="entry name" value="alpha/beta hydrolase"/>
    <property type="match status" value="1"/>
</dbReference>
<dbReference type="Proteomes" id="UP000655523">
    <property type="component" value="Unassembled WGS sequence"/>
</dbReference>
<accession>A0A972SGY1</accession>
<evidence type="ECO:0000259" key="4">
    <source>
        <dbReference type="Pfam" id="PF00561"/>
    </source>
</evidence>
<evidence type="ECO:0000256" key="2">
    <source>
        <dbReference type="PIRSR" id="PIRSR005211-1"/>
    </source>
</evidence>
<keyword evidence="5" id="KW-0378">Hydrolase</keyword>
<dbReference type="InterPro" id="IPR000073">
    <property type="entry name" value="AB_hydrolase_1"/>
</dbReference>
<dbReference type="AlphaFoldDB" id="A0A972SGY1"/>
<sequence>MSTPRRKSPAPNEVHRPEGSPIGGLGDWRTTHNKSASTGAARAATAVEATVDLLYRAPLWLPNRHVQTIVPALFARRPAITFRRERWDTPDGDFIDLDWVVHDGGKPTSALASPSHLPASDAPLFVLFHGLEGGSTSHYAAALMAAAREYGWHGVVPHFRSCSGPLNLLPRFYHLADSNEVDWILRRLRATHRGPIVAAGVSLGGNVLLRWLGERREDASPVLSAAAAISTPIDVHAGGRALSQGFGMVYTRSFLKTLKQKAEQKLAQFPGLFDRDAMLASRTMYDFDNVVTAPLHGFRDTDDYWSSATTRPLLPGIVVPTLVLNARNDPFLPAEALPAQHEVSAFVELDQPRHGGHAGFMTGPFPGRLDWLSRRVLGYLERYVDHG</sequence>
<dbReference type="InterPro" id="IPR050960">
    <property type="entry name" value="AB_hydrolase_4_sf"/>
</dbReference>
<evidence type="ECO:0000256" key="3">
    <source>
        <dbReference type="SAM" id="MobiDB-lite"/>
    </source>
</evidence>
<feature type="active site" description="Charge relay system" evidence="2">
    <location>
        <position position="329"/>
    </location>
</feature>
<evidence type="ECO:0000313" key="6">
    <source>
        <dbReference type="Proteomes" id="UP000655523"/>
    </source>
</evidence>
<dbReference type="InterPro" id="IPR029058">
    <property type="entry name" value="AB_hydrolase_fold"/>
</dbReference>
<dbReference type="SUPFAM" id="SSF53474">
    <property type="entry name" value="alpha/beta-Hydrolases"/>
    <property type="match status" value="1"/>
</dbReference>
<reference evidence="5 6" key="1">
    <citation type="submission" date="2019-11" db="EMBL/GenBank/DDBJ databases">
        <title>Metabolism of dissolved organic matter in forest soils.</title>
        <authorList>
            <person name="Cyle K.T."/>
            <person name="Wilhelm R.C."/>
            <person name="Martinez C.E."/>
        </authorList>
    </citation>
    <scope>NUCLEOTIDE SEQUENCE [LARGE SCALE GENOMIC DNA]</scope>
    <source>
        <strain evidence="5 6">5N</strain>
    </source>
</reference>
<organism evidence="5 6">
    <name type="scientific">Paraburkholderia elongata</name>
    <dbReference type="NCBI Taxonomy" id="2675747"/>
    <lineage>
        <taxon>Bacteria</taxon>
        <taxon>Pseudomonadati</taxon>
        <taxon>Pseudomonadota</taxon>
        <taxon>Betaproteobacteria</taxon>
        <taxon>Burkholderiales</taxon>
        <taxon>Burkholderiaceae</taxon>
        <taxon>Paraburkholderia</taxon>
    </lineage>
</organism>
<feature type="active site" description="Charge relay system" evidence="2">
    <location>
        <position position="357"/>
    </location>
</feature>
<gene>
    <name evidence="5" type="ORF">GNZ13_06880</name>
</gene>
<dbReference type="RefSeq" id="WP_172161708.1">
    <property type="nucleotide sequence ID" value="NZ_WOEZ01000036.1"/>
</dbReference>
<dbReference type="PANTHER" id="PTHR10794:SF94">
    <property type="entry name" value="ESTERASE YHET-RELATED"/>
    <property type="match status" value="1"/>
</dbReference>
<feature type="active site" description="Charge relay system" evidence="2">
    <location>
        <position position="202"/>
    </location>
</feature>
<dbReference type="PANTHER" id="PTHR10794">
    <property type="entry name" value="ABHYDROLASE DOMAIN-CONTAINING PROTEIN"/>
    <property type="match status" value="1"/>
</dbReference>
<comment type="caution">
    <text evidence="5">The sequence shown here is derived from an EMBL/GenBank/DDBJ whole genome shotgun (WGS) entry which is preliminary data.</text>
</comment>
<name>A0A972SGY1_9BURK</name>
<dbReference type="InterPro" id="IPR012020">
    <property type="entry name" value="ABHD4"/>
</dbReference>
<dbReference type="PIRSF" id="PIRSF005211">
    <property type="entry name" value="Ab_hydro_YheT"/>
    <property type="match status" value="1"/>
</dbReference>
<dbReference type="EMBL" id="WOEZ01000036">
    <property type="protein sequence ID" value="NPT54342.1"/>
    <property type="molecule type" value="Genomic_DNA"/>
</dbReference>
<feature type="region of interest" description="Disordered" evidence="3">
    <location>
        <begin position="1"/>
        <end position="35"/>
    </location>
</feature>
<dbReference type="GO" id="GO:0047372">
    <property type="term" value="F:monoacylglycerol lipase activity"/>
    <property type="evidence" value="ECO:0007669"/>
    <property type="project" value="TreeGrafter"/>
</dbReference>
<protein>
    <submittedName>
        <fullName evidence="5">Alpha/beta fold hydrolase</fullName>
    </submittedName>
</protein>